<proteinExistence type="inferred from homology"/>
<dbReference type="InterPro" id="IPR000380">
    <property type="entry name" value="Topo_IA"/>
</dbReference>
<evidence type="ECO:0000256" key="9">
    <source>
        <dbReference type="ARBA" id="ARBA00023029"/>
    </source>
</evidence>
<keyword evidence="9 12" id="KW-0799">Topoisomerase</keyword>
<dbReference type="Proteomes" id="UP000722459">
    <property type="component" value="Unassembled WGS sequence"/>
</dbReference>
<evidence type="ECO:0000256" key="2">
    <source>
        <dbReference type="ARBA" id="ARBA00001946"/>
    </source>
</evidence>
<dbReference type="SMART" id="SM00437">
    <property type="entry name" value="TOP1Ac"/>
    <property type="match status" value="1"/>
</dbReference>
<reference evidence="15" key="1">
    <citation type="journal article" date="2021" name="ISME J.">
        <title>Mercury methylation by metabolically versatile and cosmopolitan marine bacteria.</title>
        <authorList>
            <person name="Lin H."/>
            <person name="Ascher D.B."/>
            <person name="Myung Y."/>
            <person name="Lamborg C.H."/>
            <person name="Hallam S.J."/>
            <person name="Gionfriddo C.M."/>
            <person name="Holt K.E."/>
            <person name="Moreau J.W."/>
        </authorList>
    </citation>
    <scope>NUCLEOTIDE SEQUENCE</scope>
    <source>
        <strain evidence="15">SI075_bin30</strain>
    </source>
</reference>
<name>A0A8T5GF75_9ARCH</name>
<dbReference type="Pfam" id="PF01131">
    <property type="entry name" value="Topoisom_bac"/>
    <property type="match status" value="1"/>
</dbReference>
<dbReference type="AlphaFoldDB" id="A0A8T5GF75"/>
<dbReference type="FunFam" id="1.10.290.10:FF:000003">
    <property type="entry name" value="DNA topoisomerase"/>
    <property type="match status" value="1"/>
</dbReference>
<comment type="caution">
    <text evidence="15">The sequence shown here is derived from an EMBL/GenBank/DDBJ whole genome shotgun (WGS) entry which is preliminary data.</text>
</comment>
<organism evidence="15 16">
    <name type="scientific">Candidatus Iainarchaeum sp</name>
    <dbReference type="NCBI Taxonomy" id="3101447"/>
    <lineage>
        <taxon>Archaea</taxon>
        <taxon>Candidatus Iainarchaeota</taxon>
        <taxon>Candidatus Iainarchaeia</taxon>
        <taxon>Candidatus Iainarchaeales</taxon>
        <taxon>Candidatus Iainarchaeaceae</taxon>
        <taxon>Candidatus Iainarchaeum</taxon>
    </lineage>
</organism>
<comment type="similarity">
    <text evidence="3 12">Belongs to the type IA topoisomerase family.</text>
</comment>
<evidence type="ECO:0000313" key="16">
    <source>
        <dbReference type="Proteomes" id="UP000722459"/>
    </source>
</evidence>
<dbReference type="PANTHER" id="PTHR11390:SF26">
    <property type="entry name" value="DNA TOPOISOMERASE 1"/>
    <property type="match status" value="1"/>
</dbReference>
<evidence type="ECO:0000256" key="10">
    <source>
        <dbReference type="ARBA" id="ARBA00023125"/>
    </source>
</evidence>
<dbReference type="GO" id="GO:0003917">
    <property type="term" value="F:DNA topoisomerase type I (single strand cut, ATP-independent) activity"/>
    <property type="evidence" value="ECO:0007669"/>
    <property type="project" value="UniProtKB-UniRule"/>
</dbReference>
<dbReference type="GO" id="GO:0006265">
    <property type="term" value="P:DNA topological change"/>
    <property type="evidence" value="ECO:0007669"/>
    <property type="project" value="UniProtKB-UniRule"/>
</dbReference>
<dbReference type="InterPro" id="IPR013824">
    <property type="entry name" value="Topo_IA_cen_sub1"/>
</dbReference>
<dbReference type="PROSITE" id="PS00396">
    <property type="entry name" value="TOPO_IA_1"/>
    <property type="match status" value="1"/>
</dbReference>
<feature type="site" description="Interaction with DNA" evidence="12">
    <location>
        <position position="169"/>
    </location>
</feature>
<feature type="region of interest" description="Interaction with DNA" evidence="12">
    <location>
        <begin position="193"/>
        <end position="198"/>
    </location>
</feature>
<dbReference type="GO" id="GO:0003677">
    <property type="term" value="F:DNA binding"/>
    <property type="evidence" value="ECO:0007669"/>
    <property type="project" value="UniProtKB-KW"/>
</dbReference>
<dbReference type="Gene3D" id="1.10.460.10">
    <property type="entry name" value="Topoisomerase I, domain 2"/>
    <property type="match status" value="1"/>
</dbReference>
<dbReference type="InterPro" id="IPR013825">
    <property type="entry name" value="Topo_IA_cen_sub2"/>
</dbReference>
<comment type="cofactor">
    <cofactor evidence="2">
        <name>Mg(2+)</name>
        <dbReference type="ChEBI" id="CHEBI:18420"/>
    </cofactor>
</comment>
<keyword evidence="6" id="KW-0863">Zinc-finger</keyword>
<keyword evidence="8" id="KW-0460">Magnesium</keyword>
<dbReference type="EMBL" id="JABJNZ010000057">
    <property type="protein sequence ID" value="MBT4870774.1"/>
    <property type="molecule type" value="Genomic_DNA"/>
</dbReference>
<protein>
    <recommendedName>
        <fullName evidence="12">DNA topoisomerase 1</fullName>
        <ecNumber evidence="12">5.6.2.1</ecNumber>
    </recommendedName>
    <alternativeName>
        <fullName evidence="12">DNA topoisomerase I</fullName>
    </alternativeName>
</protein>
<evidence type="ECO:0000256" key="8">
    <source>
        <dbReference type="ARBA" id="ARBA00022842"/>
    </source>
</evidence>
<feature type="domain" description="Topo IA-type catalytic" evidence="14">
    <location>
        <begin position="155"/>
        <end position="565"/>
    </location>
</feature>
<dbReference type="InterPro" id="IPR013498">
    <property type="entry name" value="Topo_IA_Znf"/>
</dbReference>
<dbReference type="InterPro" id="IPR003602">
    <property type="entry name" value="Topo_IA_DNA-bd_dom"/>
</dbReference>
<dbReference type="CDD" id="cd03362">
    <property type="entry name" value="TOPRIM_TopoIA_TopoIII"/>
    <property type="match status" value="1"/>
</dbReference>
<dbReference type="CDD" id="cd00186">
    <property type="entry name" value="TOP1Ac"/>
    <property type="match status" value="1"/>
</dbReference>
<dbReference type="Gene3D" id="2.70.20.10">
    <property type="entry name" value="Topoisomerase I, domain 3"/>
    <property type="match status" value="1"/>
</dbReference>
<dbReference type="InterPro" id="IPR006171">
    <property type="entry name" value="TOPRIM_dom"/>
</dbReference>
<dbReference type="EC" id="5.6.2.1" evidence="12"/>
<evidence type="ECO:0000256" key="6">
    <source>
        <dbReference type="ARBA" id="ARBA00022771"/>
    </source>
</evidence>
<dbReference type="SMART" id="SM00436">
    <property type="entry name" value="TOP1Bc"/>
    <property type="match status" value="1"/>
</dbReference>
<dbReference type="InterPro" id="IPR003601">
    <property type="entry name" value="Topo_IA_2"/>
</dbReference>
<sequence length="682" mass="76706">MKLIISEKAIAGERIASFLADGDVKQINVAGARTFQFNYKGEEIILVPLRGHISDVEFPKEYSNWMKTDFKKLASAKVLYSKKEYRIIDGIKAVAPDAKEMIIATDADREGEAIGLEAINYAKQTNKNVKITRAYFSAITKEDMDKSFNELEEFDYNFAHSADARREIDLIWGAVLTRVISITSGQLGKSFLSVGRVQTPTLALVVNREKERMAFLKKKYWEIVAHCKKDKVFLAQHKTEKFFEKEKAQSVIDKDIKELIVKKVDKKTKTLKKPTPFNTTEFLRAAASIKLSVGKAMSTAESLYQKGFVSYPRTDNKAYPKTIDLKAILKKLVTVEELAKDTKKVLDQEKIVPSKGKETKDHPPIYPVAPVKKSALSPDEWKVYELIARRFLATLYVDAKTENVGVYFEGKEEEFISRGQVILDAGWKAIYYYSKLSEVFLPNLNVGDKVDVTKIDMVEKETQPPGRYSEGSLIKLMEKNNLGTKSTRPAIIQKLFFRNYIKGSKSIEASTVAIAVISSLEKHCEVVTKPEMTAGLEKEMDEIAAGNKNLEGVVSDSVKKLHEVIDTLLEHRSELALEIKKSISTNNVIGKCNKCESGDLISRKGKSGKRFVGCNSYPACTNSFPLPQKGTIITTKELCAVCGVPVIRVKNKGREYKMCIDMNCKTKDSWRKKASIVKTKKK</sequence>
<feature type="domain" description="Toprim" evidence="13">
    <location>
        <begin position="1"/>
        <end position="137"/>
    </location>
</feature>
<dbReference type="InterPro" id="IPR034144">
    <property type="entry name" value="TOPRIM_TopoIII"/>
</dbReference>
<evidence type="ECO:0000256" key="11">
    <source>
        <dbReference type="ARBA" id="ARBA00023235"/>
    </source>
</evidence>
<dbReference type="PANTHER" id="PTHR11390">
    <property type="entry name" value="PROKARYOTIC DNA TOPOISOMERASE"/>
    <property type="match status" value="1"/>
</dbReference>
<evidence type="ECO:0000256" key="12">
    <source>
        <dbReference type="HAMAP-Rule" id="MF_00952"/>
    </source>
</evidence>
<feature type="site" description="Interaction with DNA" evidence="12">
    <location>
        <position position="313"/>
    </location>
</feature>
<keyword evidence="5" id="KW-0677">Repeat</keyword>
<evidence type="ECO:0000256" key="1">
    <source>
        <dbReference type="ARBA" id="ARBA00000213"/>
    </source>
</evidence>
<dbReference type="SUPFAM" id="SSF56712">
    <property type="entry name" value="Prokaryotic type I DNA topoisomerase"/>
    <property type="match status" value="1"/>
</dbReference>
<feature type="site" description="Interaction with DNA" evidence="12">
    <location>
        <position position="166"/>
    </location>
</feature>
<evidence type="ECO:0000259" key="13">
    <source>
        <dbReference type="PROSITE" id="PS50880"/>
    </source>
</evidence>
<dbReference type="PRINTS" id="PR00417">
    <property type="entry name" value="PRTPISMRASEI"/>
</dbReference>
<evidence type="ECO:0000256" key="5">
    <source>
        <dbReference type="ARBA" id="ARBA00022737"/>
    </source>
</evidence>
<dbReference type="InterPro" id="IPR023406">
    <property type="entry name" value="Topo_IA_AS"/>
</dbReference>
<keyword evidence="7" id="KW-0862">Zinc</keyword>
<feature type="site" description="Interaction with DNA" evidence="12">
    <location>
        <position position="498"/>
    </location>
</feature>
<dbReference type="SMART" id="SM00493">
    <property type="entry name" value="TOPRIM"/>
    <property type="match status" value="1"/>
</dbReference>
<dbReference type="GO" id="GO:0008270">
    <property type="term" value="F:zinc ion binding"/>
    <property type="evidence" value="ECO:0007669"/>
    <property type="project" value="UniProtKB-KW"/>
</dbReference>
<dbReference type="HAMAP" id="MF_00952">
    <property type="entry name" value="Topoisom_1_prok"/>
    <property type="match status" value="1"/>
</dbReference>
<evidence type="ECO:0000259" key="14">
    <source>
        <dbReference type="PROSITE" id="PS52039"/>
    </source>
</evidence>
<dbReference type="GO" id="GO:0005694">
    <property type="term" value="C:chromosome"/>
    <property type="evidence" value="ECO:0007669"/>
    <property type="project" value="InterPro"/>
</dbReference>
<feature type="site" description="Interaction with DNA" evidence="12">
    <location>
        <position position="165"/>
    </location>
</feature>
<dbReference type="Pfam" id="PF01751">
    <property type="entry name" value="Toprim"/>
    <property type="match status" value="1"/>
</dbReference>
<gene>
    <name evidence="12" type="primary">topA</name>
    <name evidence="15" type="ORF">HON47_04320</name>
</gene>
<evidence type="ECO:0000256" key="4">
    <source>
        <dbReference type="ARBA" id="ARBA00022723"/>
    </source>
</evidence>
<accession>A0A8T5GF75</accession>
<evidence type="ECO:0000313" key="15">
    <source>
        <dbReference type="EMBL" id="MBT4870774.1"/>
    </source>
</evidence>
<feature type="active site" description="O-(5'-phospho-DNA)-tyrosine intermediate" evidence="12">
    <location>
        <position position="311"/>
    </location>
</feature>
<comment type="caution">
    <text evidence="12">Lacks conserved residue(s) required for the propagation of feature annotation.</text>
</comment>
<comment type="function">
    <text evidence="12">Releases the supercoiling and torsional tension of DNA, which is introduced during the DNA replication and transcription, by transiently cleaving and rejoining one strand of the DNA duplex. Introduces a single-strand break via transesterification at a target site in duplex DNA. The scissile phosphodiester is attacked by the catalytic tyrosine of the enzyme, resulting in the formation of a DNA-(5'-phosphotyrosyl)-enzyme intermediate and the expulsion of a 3'-OH DNA strand. The free DNA strand then undergoes passage around the unbroken strand, thus removing DNA supercoils. Finally, in the religation step, the DNA 3'-OH attacks the covalent intermediate to expel the active-site tyrosine and restore the DNA phosphodiester backbone.</text>
</comment>
<dbReference type="PROSITE" id="PS52039">
    <property type="entry name" value="TOPO_IA_2"/>
    <property type="match status" value="1"/>
</dbReference>
<dbReference type="GO" id="GO:0006281">
    <property type="term" value="P:DNA repair"/>
    <property type="evidence" value="ECO:0007669"/>
    <property type="project" value="TreeGrafter"/>
</dbReference>
<dbReference type="InterPro" id="IPR013826">
    <property type="entry name" value="Topo_IA_cen_sub3"/>
</dbReference>
<dbReference type="Gene3D" id="3.30.65.10">
    <property type="entry name" value="Bacterial Topoisomerase I, domain 1"/>
    <property type="match status" value="1"/>
</dbReference>
<evidence type="ECO:0000256" key="7">
    <source>
        <dbReference type="ARBA" id="ARBA00022833"/>
    </source>
</evidence>
<comment type="catalytic activity">
    <reaction evidence="1 12">
        <text>ATP-independent breakage of single-stranded DNA, followed by passage and rejoining.</text>
        <dbReference type="EC" id="5.6.2.1"/>
    </reaction>
</comment>
<evidence type="ECO:0000256" key="3">
    <source>
        <dbReference type="ARBA" id="ARBA00009446"/>
    </source>
</evidence>
<dbReference type="InterPro" id="IPR023405">
    <property type="entry name" value="Topo_IA_core_domain"/>
</dbReference>
<keyword evidence="4" id="KW-0479">Metal-binding</keyword>
<dbReference type="NCBIfam" id="NF005555">
    <property type="entry name" value="PRK07220.1"/>
    <property type="match status" value="1"/>
</dbReference>
<keyword evidence="11 12" id="KW-0413">Isomerase</keyword>
<dbReference type="Gene3D" id="1.10.290.10">
    <property type="entry name" value="Topoisomerase I, domain 4"/>
    <property type="match status" value="1"/>
</dbReference>
<keyword evidence="10 12" id="KW-0238">DNA-binding</keyword>
<dbReference type="Pfam" id="PF01396">
    <property type="entry name" value="Zn_ribbon_Top1"/>
    <property type="match status" value="1"/>
</dbReference>
<dbReference type="Gene3D" id="3.40.50.140">
    <property type="match status" value="1"/>
</dbReference>
<dbReference type="PROSITE" id="PS50880">
    <property type="entry name" value="TOPRIM"/>
    <property type="match status" value="1"/>
</dbReference>
<comment type="subunit">
    <text evidence="12">Monomer.</text>
</comment>
<dbReference type="InterPro" id="IPR028612">
    <property type="entry name" value="Topoisom_1_IA"/>
</dbReference>
<dbReference type="InterPro" id="IPR013497">
    <property type="entry name" value="Topo_IA_cen"/>
</dbReference>
<feature type="site" description="Interaction with DNA" evidence="12">
    <location>
        <position position="52"/>
    </location>
</feature>
<dbReference type="GO" id="GO:0006310">
    <property type="term" value="P:DNA recombination"/>
    <property type="evidence" value="ECO:0007669"/>
    <property type="project" value="TreeGrafter"/>
</dbReference>